<dbReference type="PROSITE" id="PS51257">
    <property type="entry name" value="PROKAR_LIPOPROTEIN"/>
    <property type="match status" value="1"/>
</dbReference>
<dbReference type="RefSeq" id="WP_225698210.1">
    <property type="nucleotide sequence ID" value="NZ_JAIXNE010000002.1"/>
</dbReference>
<comment type="caution">
    <text evidence="3">The sequence shown here is derived from an EMBL/GenBank/DDBJ whole genome shotgun (WGS) entry which is preliminary data.</text>
</comment>
<organism evidence="3 5">
    <name type="scientific">Fulvivirga sedimenti</name>
    <dbReference type="NCBI Taxonomy" id="2879465"/>
    <lineage>
        <taxon>Bacteria</taxon>
        <taxon>Pseudomonadati</taxon>
        <taxon>Bacteroidota</taxon>
        <taxon>Cytophagia</taxon>
        <taxon>Cytophagales</taxon>
        <taxon>Fulvivirgaceae</taxon>
        <taxon>Fulvivirga</taxon>
    </lineage>
</organism>
<proteinExistence type="predicted"/>
<dbReference type="EMBL" id="JAIXNE010000003">
    <property type="protein sequence ID" value="MCA6076281.1"/>
    <property type="molecule type" value="Genomic_DNA"/>
</dbReference>
<dbReference type="AlphaFoldDB" id="A0A9X1HQU5"/>
<feature type="signal peptide" evidence="1">
    <location>
        <begin position="1"/>
        <end position="20"/>
    </location>
</feature>
<dbReference type="EMBL" id="JAIXNE010000004">
    <property type="protein sequence ID" value="MCA6077409.1"/>
    <property type="molecule type" value="Genomic_DNA"/>
</dbReference>
<dbReference type="Proteomes" id="UP001139409">
    <property type="component" value="Unassembled WGS sequence"/>
</dbReference>
<sequence>MRNFIIFTGIWALSFLLITACEDSVYDEIVEEPVSETVSSDQKGNDQSRVYGFDQWGYNWNAHHFNGNVWNAIVADYLYQGEFFWRIDPYTGDDESYLEKYPWADQMPFWAYRNMELVMHWNEGLISKDGEYQDWLDSDAWITFHYKLGKGSDKWFQFQKFVAAKSTDYIKDGMWYDQDGNLIGIFHDWDTLIMIEVHDAGQPPYFKSPLSPGLGKYKLR</sequence>
<evidence type="ECO:0000313" key="4">
    <source>
        <dbReference type="EMBL" id="MCA6077409.1"/>
    </source>
</evidence>
<evidence type="ECO:0000313" key="2">
    <source>
        <dbReference type="EMBL" id="MCA6075104.1"/>
    </source>
</evidence>
<dbReference type="EMBL" id="JAIXNE010000002">
    <property type="protein sequence ID" value="MCA6075104.1"/>
    <property type="molecule type" value="Genomic_DNA"/>
</dbReference>
<evidence type="ECO:0000256" key="1">
    <source>
        <dbReference type="SAM" id="SignalP"/>
    </source>
</evidence>
<feature type="chain" id="PRO_5041195008" evidence="1">
    <location>
        <begin position="21"/>
        <end position="220"/>
    </location>
</feature>
<accession>A0A9X1HQU5</accession>
<evidence type="ECO:0000313" key="5">
    <source>
        <dbReference type="Proteomes" id="UP001139409"/>
    </source>
</evidence>
<evidence type="ECO:0000313" key="3">
    <source>
        <dbReference type="EMBL" id="MCA6076281.1"/>
    </source>
</evidence>
<protein>
    <submittedName>
        <fullName evidence="3">Uncharacterized protein</fullName>
    </submittedName>
</protein>
<keyword evidence="5" id="KW-1185">Reference proteome</keyword>
<reference evidence="3" key="1">
    <citation type="submission" date="2021-09" db="EMBL/GenBank/DDBJ databases">
        <title>Fulvivirga sp. isolated from coastal sediment.</title>
        <authorList>
            <person name="Yu H."/>
        </authorList>
    </citation>
    <scope>NUCLEOTIDE SEQUENCE</scope>
    <source>
        <strain evidence="3">1062</strain>
    </source>
</reference>
<name>A0A9X1HQU5_9BACT</name>
<gene>
    <name evidence="2" type="ORF">LDX50_09495</name>
    <name evidence="3" type="ORF">LDX50_15465</name>
    <name evidence="4" type="ORF">LDX50_21185</name>
</gene>
<keyword evidence="1" id="KW-0732">Signal</keyword>